<evidence type="ECO:0000313" key="5">
    <source>
        <dbReference type="Proteomes" id="UP000323324"/>
    </source>
</evidence>
<dbReference type="InterPro" id="IPR036388">
    <property type="entry name" value="WH-like_DNA-bd_sf"/>
</dbReference>
<protein>
    <recommendedName>
        <fullName evidence="6">Transcriptional regulator</fullName>
    </recommendedName>
</protein>
<dbReference type="Proteomes" id="UP000323324">
    <property type="component" value="Unassembled WGS sequence"/>
</dbReference>
<dbReference type="PANTHER" id="PTHR38465:SF1">
    <property type="entry name" value="HTH-TYPE TRANSCRIPTIONAL REGULATOR MJ1563-RELATED"/>
    <property type="match status" value="1"/>
</dbReference>
<reference evidence="4 5" key="1">
    <citation type="submission" date="2019-08" db="EMBL/GenBank/DDBJ databases">
        <title>Genomes of Antarctic Bizionia species.</title>
        <authorList>
            <person name="Bowman J.P."/>
        </authorList>
    </citation>
    <scope>NUCLEOTIDE SEQUENCE [LARGE SCALE GENOMIC DNA]</scope>
    <source>
        <strain evidence="4 5">HFD</strain>
    </source>
</reference>
<dbReference type="EMBL" id="VSKM01000002">
    <property type="protein sequence ID" value="TYB78158.1"/>
    <property type="molecule type" value="Genomic_DNA"/>
</dbReference>
<keyword evidence="3" id="KW-0804">Transcription</keyword>
<evidence type="ECO:0000256" key="3">
    <source>
        <dbReference type="ARBA" id="ARBA00023163"/>
    </source>
</evidence>
<dbReference type="InterPro" id="IPR036390">
    <property type="entry name" value="WH_DNA-bd_sf"/>
</dbReference>
<dbReference type="GO" id="GO:0003677">
    <property type="term" value="F:DNA binding"/>
    <property type="evidence" value="ECO:0007669"/>
    <property type="project" value="UniProtKB-KW"/>
</dbReference>
<keyword evidence="1" id="KW-0805">Transcription regulation</keyword>
<sequence>MKKVLNKDDLLTEEVGLLIEKRLHLTPLAARIYTTLLLSSEEGLTFEDIIRVHQASKSSVSNNLKILVNLHYVAYYTKFGERKRYFRMSEFYVKTAMERHTELFEQELYIINKVTAYNKINNPKKFKKEESLVRIYQEYLAHLRDGYLKKIKEIEQYKNQL</sequence>
<evidence type="ECO:0008006" key="6">
    <source>
        <dbReference type="Google" id="ProtNLM"/>
    </source>
</evidence>
<gene>
    <name evidence="4" type="ORF">ES676_02810</name>
</gene>
<evidence type="ECO:0000313" key="4">
    <source>
        <dbReference type="EMBL" id="TYB78158.1"/>
    </source>
</evidence>
<proteinExistence type="predicted"/>
<evidence type="ECO:0000256" key="1">
    <source>
        <dbReference type="ARBA" id="ARBA00023015"/>
    </source>
</evidence>
<comment type="caution">
    <text evidence="4">The sequence shown here is derived from an EMBL/GenBank/DDBJ whole genome shotgun (WGS) entry which is preliminary data.</text>
</comment>
<keyword evidence="2" id="KW-0238">DNA-binding</keyword>
<organism evidence="4 5">
    <name type="scientific">Bizionia saleffrena</name>
    <dbReference type="NCBI Taxonomy" id="291189"/>
    <lineage>
        <taxon>Bacteria</taxon>
        <taxon>Pseudomonadati</taxon>
        <taxon>Bacteroidota</taxon>
        <taxon>Flavobacteriia</taxon>
        <taxon>Flavobacteriales</taxon>
        <taxon>Flavobacteriaceae</taxon>
        <taxon>Bizionia</taxon>
    </lineage>
</organism>
<accession>A0A8H2LGC4</accession>
<dbReference type="Gene3D" id="1.10.10.10">
    <property type="entry name" value="Winged helix-like DNA-binding domain superfamily/Winged helix DNA-binding domain"/>
    <property type="match status" value="1"/>
</dbReference>
<dbReference type="RefSeq" id="WP_148368513.1">
    <property type="nucleotide sequence ID" value="NZ_VSKM01000002.1"/>
</dbReference>
<dbReference type="PANTHER" id="PTHR38465">
    <property type="entry name" value="HTH-TYPE TRANSCRIPTIONAL REGULATOR MJ1563-RELATED"/>
    <property type="match status" value="1"/>
</dbReference>
<dbReference type="InterPro" id="IPR052362">
    <property type="entry name" value="HTH-GbsR_regulator"/>
</dbReference>
<name>A0A8H2LGC4_9FLAO</name>
<dbReference type="AlphaFoldDB" id="A0A8H2LGC4"/>
<evidence type="ECO:0000256" key="2">
    <source>
        <dbReference type="ARBA" id="ARBA00023125"/>
    </source>
</evidence>
<keyword evidence="5" id="KW-1185">Reference proteome</keyword>
<dbReference type="SUPFAM" id="SSF46785">
    <property type="entry name" value="Winged helix' DNA-binding domain"/>
    <property type="match status" value="1"/>
</dbReference>